<evidence type="ECO:0000256" key="2">
    <source>
        <dbReference type="ARBA" id="ARBA00022694"/>
    </source>
</evidence>
<sequence>MPAGLTPDLADPAALAALFAPVAGDAVIGLAVSGGPDSLALMLLVRRWTEQLAQGPVIIVYSLDHGLRPEAAGEVAMVGAESERLGFAFRGLVWDGDHPESGLQEAARQARYRLIGEAMERDGAKVLLTAHHRADQAETILMRLAHGSGLDGLSGMSVFSEVEGVRVFRPLLDVEPAMLAAIVSDAGLTPVHDPSNDDESYERVRWRRLLPALAREGLDGAALARFSARMAEADEALSQLADGAFAELVTLDGFGAASMSLAALGQLGPAVGRRILSRVLAVVGGRQKTRALGQVERLFEQLTSGTLPRGTTLLGTIIRVKDGSVLVAREPGRALPEQKLLTPGEPIVWDERFRITNVSAETGLFAAPTDFFPRHRLEEVLGFKVTTPAEAIRTAPIVRDATGAVLSLGGWSFDERITVTLLVD</sequence>
<dbReference type="HAMAP" id="MF_01161">
    <property type="entry name" value="tRNA_Ile_lys_synt"/>
    <property type="match status" value="1"/>
</dbReference>
<dbReference type="AlphaFoldDB" id="A0A0F5L1F3"/>
<gene>
    <name evidence="6" type="primary">tilS</name>
    <name evidence="8" type="ORF">VW35_20060</name>
</gene>
<comment type="subcellular location">
    <subcellularLocation>
        <location evidence="6">Cytoplasm</location>
    </subcellularLocation>
</comment>
<reference evidence="8 9" key="1">
    <citation type="submission" date="2015-03" db="EMBL/GenBank/DDBJ databases">
        <authorList>
            <person name="Hassan Y.I."/>
            <person name="Lepp D."/>
            <person name="Zhou T."/>
        </authorList>
    </citation>
    <scope>NUCLEOTIDE SEQUENCE [LARGE SCALE GENOMIC DNA]</scope>
    <source>
        <strain evidence="8 9">GH2-10</strain>
    </source>
</reference>
<dbReference type="STRING" id="361041.VW35_20060"/>
<comment type="caution">
    <text evidence="8">The sequence shown here is derived from an EMBL/GenBank/DDBJ whole genome shotgun (WGS) entry which is preliminary data.</text>
</comment>
<dbReference type="Proteomes" id="UP000033514">
    <property type="component" value="Unassembled WGS sequence"/>
</dbReference>
<evidence type="ECO:0000256" key="6">
    <source>
        <dbReference type="HAMAP-Rule" id="MF_01161"/>
    </source>
</evidence>
<comment type="domain">
    <text evidence="6">The N-terminal region contains the highly conserved SGGXDS motif, predicted to be a P-loop motif involved in ATP binding.</text>
</comment>
<evidence type="ECO:0000256" key="3">
    <source>
        <dbReference type="ARBA" id="ARBA00022741"/>
    </source>
</evidence>
<comment type="function">
    <text evidence="6">Ligates lysine onto the cytidine present at position 34 of the AUA codon-specific tRNA(Ile) that contains the anticodon CAU, in an ATP-dependent manner. Cytidine is converted to lysidine, thus changing the amino acid specificity of the tRNA from methionine to isoleucine.</text>
</comment>
<keyword evidence="2 6" id="KW-0819">tRNA processing</keyword>
<dbReference type="GO" id="GO:0032267">
    <property type="term" value="F:tRNA(Ile)-lysidine synthase activity"/>
    <property type="evidence" value="ECO:0007669"/>
    <property type="project" value="UniProtKB-EC"/>
</dbReference>
<dbReference type="Pfam" id="PF01171">
    <property type="entry name" value="ATP_bind_3"/>
    <property type="match status" value="1"/>
</dbReference>
<accession>A0A0F5L1F3</accession>
<dbReference type="PANTHER" id="PTHR43033:SF1">
    <property type="entry name" value="TRNA(ILE)-LYSIDINE SYNTHASE-RELATED"/>
    <property type="match status" value="1"/>
</dbReference>
<protein>
    <recommendedName>
        <fullName evidence="6">tRNA(Ile)-lysidine synthase</fullName>
        <ecNumber evidence="6">6.3.4.19</ecNumber>
    </recommendedName>
    <alternativeName>
        <fullName evidence="6">tRNA(Ile)-2-lysyl-cytidine synthase</fullName>
    </alternativeName>
    <alternativeName>
        <fullName evidence="6">tRNA(Ile)-lysidine synthetase</fullName>
    </alternativeName>
</protein>
<evidence type="ECO:0000256" key="1">
    <source>
        <dbReference type="ARBA" id="ARBA00022598"/>
    </source>
</evidence>
<keyword evidence="3 6" id="KW-0547">Nucleotide-binding</keyword>
<dbReference type="NCBIfam" id="TIGR02432">
    <property type="entry name" value="lysidine_TilS_N"/>
    <property type="match status" value="1"/>
</dbReference>
<keyword evidence="4 6" id="KW-0067">ATP-binding</keyword>
<dbReference type="EMBL" id="LAJG01000048">
    <property type="protein sequence ID" value="KKB76024.1"/>
    <property type="molecule type" value="Genomic_DNA"/>
</dbReference>
<dbReference type="Gene3D" id="3.40.50.620">
    <property type="entry name" value="HUPs"/>
    <property type="match status" value="1"/>
</dbReference>
<dbReference type="InterPro" id="IPR012094">
    <property type="entry name" value="tRNA_Ile_lys_synt"/>
</dbReference>
<dbReference type="PANTHER" id="PTHR43033">
    <property type="entry name" value="TRNA(ILE)-LYSIDINE SYNTHASE-RELATED"/>
    <property type="match status" value="1"/>
</dbReference>
<comment type="similarity">
    <text evidence="6">Belongs to the tRNA(Ile)-lysidine synthase family.</text>
</comment>
<dbReference type="PATRIC" id="fig|361041.3.peg.3428"/>
<organism evidence="8 9">
    <name type="scientific">Devosia soli</name>
    <dbReference type="NCBI Taxonomy" id="361041"/>
    <lineage>
        <taxon>Bacteria</taxon>
        <taxon>Pseudomonadati</taxon>
        <taxon>Pseudomonadota</taxon>
        <taxon>Alphaproteobacteria</taxon>
        <taxon>Hyphomicrobiales</taxon>
        <taxon>Devosiaceae</taxon>
        <taxon>Devosia</taxon>
    </lineage>
</organism>
<keyword evidence="1 6" id="KW-0436">Ligase</keyword>
<evidence type="ECO:0000256" key="4">
    <source>
        <dbReference type="ARBA" id="ARBA00022840"/>
    </source>
</evidence>
<feature type="binding site" evidence="6">
    <location>
        <begin position="33"/>
        <end position="38"/>
    </location>
    <ligand>
        <name>ATP</name>
        <dbReference type="ChEBI" id="CHEBI:30616"/>
    </ligand>
</feature>
<dbReference type="GO" id="GO:0006400">
    <property type="term" value="P:tRNA modification"/>
    <property type="evidence" value="ECO:0007669"/>
    <property type="project" value="UniProtKB-UniRule"/>
</dbReference>
<keyword evidence="9" id="KW-1185">Reference proteome</keyword>
<dbReference type="InterPro" id="IPR014729">
    <property type="entry name" value="Rossmann-like_a/b/a_fold"/>
</dbReference>
<evidence type="ECO:0000256" key="5">
    <source>
        <dbReference type="ARBA" id="ARBA00048539"/>
    </source>
</evidence>
<proteinExistence type="inferred from homology"/>
<dbReference type="GO" id="GO:0005524">
    <property type="term" value="F:ATP binding"/>
    <property type="evidence" value="ECO:0007669"/>
    <property type="project" value="UniProtKB-UniRule"/>
</dbReference>
<evidence type="ECO:0000313" key="8">
    <source>
        <dbReference type="EMBL" id="KKB76024.1"/>
    </source>
</evidence>
<dbReference type="GO" id="GO:0005737">
    <property type="term" value="C:cytoplasm"/>
    <property type="evidence" value="ECO:0007669"/>
    <property type="project" value="UniProtKB-SubCell"/>
</dbReference>
<feature type="domain" description="tRNA(Ile)-lysidine/2-thiocytidine synthase N-terminal" evidence="7">
    <location>
        <begin position="29"/>
        <end position="208"/>
    </location>
</feature>
<keyword evidence="6" id="KW-0963">Cytoplasm</keyword>
<evidence type="ECO:0000259" key="7">
    <source>
        <dbReference type="Pfam" id="PF01171"/>
    </source>
</evidence>
<dbReference type="RefSeq" id="WP_046144834.1">
    <property type="nucleotide sequence ID" value="NZ_LAJG01000048.1"/>
</dbReference>
<dbReference type="CDD" id="cd01992">
    <property type="entry name" value="TilS_N"/>
    <property type="match status" value="1"/>
</dbReference>
<comment type="catalytic activity">
    <reaction evidence="5 6">
        <text>cytidine(34) in tRNA(Ile2) + L-lysine + ATP = lysidine(34) in tRNA(Ile2) + AMP + diphosphate + H(+)</text>
        <dbReference type="Rhea" id="RHEA:43744"/>
        <dbReference type="Rhea" id="RHEA-COMP:10625"/>
        <dbReference type="Rhea" id="RHEA-COMP:10670"/>
        <dbReference type="ChEBI" id="CHEBI:15378"/>
        <dbReference type="ChEBI" id="CHEBI:30616"/>
        <dbReference type="ChEBI" id="CHEBI:32551"/>
        <dbReference type="ChEBI" id="CHEBI:33019"/>
        <dbReference type="ChEBI" id="CHEBI:82748"/>
        <dbReference type="ChEBI" id="CHEBI:83665"/>
        <dbReference type="ChEBI" id="CHEBI:456215"/>
        <dbReference type="EC" id="6.3.4.19"/>
    </reaction>
</comment>
<dbReference type="InterPro" id="IPR012795">
    <property type="entry name" value="tRNA_Ile_lys_synt_N"/>
</dbReference>
<dbReference type="SUPFAM" id="SSF52402">
    <property type="entry name" value="Adenine nucleotide alpha hydrolases-like"/>
    <property type="match status" value="1"/>
</dbReference>
<evidence type="ECO:0000313" key="9">
    <source>
        <dbReference type="Proteomes" id="UP000033514"/>
    </source>
</evidence>
<name>A0A0F5L1F3_9HYPH</name>
<dbReference type="EC" id="6.3.4.19" evidence="6"/>
<dbReference type="InterPro" id="IPR011063">
    <property type="entry name" value="TilS/TtcA_N"/>
</dbReference>
<dbReference type="OrthoDB" id="9807403at2"/>